<organism evidence="5 6">
    <name type="scientific">Aquibaculum arenosum</name>
    <dbReference type="NCBI Taxonomy" id="3032591"/>
    <lineage>
        <taxon>Bacteria</taxon>
        <taxon>Pseudomonadati</taxon>
        <taxon>Pseudomonadota</taxon>
        <taxon>Alphaproteobacteria</taxon>
        <taxon>Rhodospirillales</taxon>
        <taxon>Rhodovibrionaceae</taxon>
        <taxon>Aquibaculum</taxon>
    </lineage>
</organism>
<dbReference type="PANTHER" id="PTHR11049">
    <property type="entry name" value="ACYL COENZYME A THIOESTER HYDROLASE"/>
    <property type="match status" value="1"/>
</dbReference>
<evidence type="ECO:0000313" key="5">
    <source>
        <dbReference type="EMBL" id="MDF2096410.1"/>
    </source>
</evidence>
<proteinExistence type="inferred from homology"/>
<dbReference type="InterPro" id="IPR006683">
    <property type="entry name" value="Thioestr_dom"/>
</dbReference>
<reference evidence="5 6" key="1">
    <citation type="submission" date="2023-03" db="EMBL/GenBank/DDBJ databases">
        <title>Fodinicurvata sp. CAU 1616 isolated from sea sendiment.</title>
        <authorList>
            <person name="Kim W."/>
        </authorList>
    </citation>
    <scope>NUCLEOTIDE SEQUENCE [LARGE SCALE GENOMIC DNA]</scope>
    <source>
        <strain evidence="5 6">CAU 1616</strain>
    </source>
</reference>
<dbReference type="InterPro" id="IPR033120">
    <property type="entry name" value="HOTDOG_ACOT"/>
</dbReference>
<dbReference type="InterPro" id="IPR029069">
    <property type="entry name" value="HotDog_dom_sf"/>
</dbReference>
<evidence type="ECO:0000259" key="4">
    <source>
        <dbReference type="PROSITE" id="PS51770"/>
    </source>
</evidence>
<gene>
    <name evidence="5" type="ORF">P2G67_10525</name>
</gene>
<evidence type="ECO:0000256" key="2">
    <source>
        <dbReference type="ARBA" id="ARBA00022801"/>
    </source>
</evidence>
<dbReference type="InterPro" id="IPR040170">
    <property type="entry name" value="Cytosol_ACT"/>
</dbReference>
<evidence type="ECO:0000313" key="6">
    <source>
        <dbReference type="Proteomes" id="UP001215503"/>
    </source>
</evidence>
<evidence type="ECO:0000256" key="1">
    <source>
        <dbReference type="ARBA" id="ARBA00010458"/>
    </source>
</evidence>
<name>A0ABT5YN85_9PROT</name>
<dbReference type="Gene3D" id="3.10.129.10">
    <property type="entry name" value="Hotdog Thioesterase"/>
    <property type="match status" value="1"/>
</dbReference>
<keyword evidence="2 3" id="KW-0378">Hydrolase</keyword>
<dbReference type="CDD" id="cd03442">
    <property type="entry name" value="BFIT_BACH"/>
    <property type="match status" value="1"/>
</dbReference>
<comment type="similarity">
    <text evidence="1">Belongs to the acyl coenzyme A hydrolase family.</text>
</comment>
<dbReference type="RefSeq" id="WP_275822817.1">
    <property type="nucleotide sequence ID" value="NZ_JARHUD010000006.1"/>
</dbReference>
<protein>
    <submittedName>
        <fullName evidence="5">Acyl-CoA thioesterase</fullName>
    </submittedName>
</protein>
<keyword evidence="6" id="KW-1185">Reference proteome</keyword>
<dbReference type="PANTHER" id="PTHR11049:SF5">
    <property type="entry name" value="ACYL-COA THIOESTER HYDROLASE YCIA"/>
    <property type="match status" value="1"/>
</dbReference>
<feature type="domain" description="HotDog ACOT-type" evidence="4">
    <location>
        <begin position="8"/>
        <end position="120"/>
    </location>
</feature>
<dbReference type="SUPFAM" id="SSF54637">
    <property type="entry name" value="Thioesterase/thiol ester dehydrase-isomerase"/>
    <property type="match status" value="1"/>
</dbReference>
<accession>A0ABT5YN85</accession>
<dbReference type="PROSITE" id="PS51770">
    <property type="entry name" value="HOTDOG_ACOT"/>
    <property type="match status" value="1"/>
</dbReference>
<sequence length="131" mass="14150">MTADPSPPREQPALRTQAMPADANVNGDIFGGWVLAQMDLAGAVPAHARARGRIATVAVEAMRFHKPVFVGDLVSCYARLARVGTTSLTVVIETWAKRHLSDEEVKVTEGTFVYVAIDEQGRPRTLPAVNP</sequence>
<dbReference type="Pfam" id="PF03061">
    <property type="entry name" value="4HBT"/>
    <property type="match status" value="1"/>
</dbReference>
<evidence type="ECO:0000256" key="3">
    <source>
        <dbReference type="PROSITE-ProRule" id="PRU01106"/>
    </source>
</evidence>
<dbReference type="Proteomes" id="UP001215503">
    <property type="component" value="Unassembled WGS sequence"/>
</dbReference>
<dbReference type="EMBL" id="JARHUD010000006">
    <property type="protein sequence ID" value="MDF2096410.1"/>
    <property type="molecule type" value="Genomic_DNA"/>
</dbReference>
<comment type="caution">
    <text evidence="5">The sequence shown here is derived from an EMBL/GenBank/DDBJ whole genome shotgun (WGS) entry which is preliminary data.</text>
</comment>